<dbReference type="EMBL" id="FNCN01000040">
    <property type="protein sequence ID" value="SDI24933.1"/>
    <property type="molecule type" value="Genomic_DNA"/>
</dbReference>
<dbReference type="CDD" id="cd05233">
    <property type="entry name" value="SDR_c"/>
    <property type="match status" value="1"/>
</dbReference>
<gene>
    <name evidence="3" type="ORF">SAMN05421505_14042</name>
</gene>
<keyword evidence="2" id="KW-0560">Oxidoreductase</keyword>
<dbReference type="Proteomes" id="UP000198923">
    <property type="component" value="Unassembled WGS sequence"/>
</dbReference>
<proteinExistence type="inferred from homology"/>
<evidence type="ECO:0000256" key="1">
    <source>
        <dbReference type="ARBA" id="ARBA00006484"/>
    </source>
</evidence>
<accession>A0A1G8J1K5</accession>
<dbReference type="PANTHER" id="PTHR24321">
    <property type="entry name" value="DEHYDROGENASES, SHORT CHAIN"/>
    <property type="match status" value="1"/>
</dbReference>
<name>A0A1G8J1K5_9ACTN</name>
<reference evidence="3 4" key="1">
    <citation type="submission" date="2016-10" db="EMBL/GenBank/DDBJ databases">
        <authorList>
            <person name="de Groot N.N."/>
        </authorList>
    </citation>
    <scope>NUCLEOTIDE SEQUENCE [LARGE SCALE GENOMIC DNA]</scope>
    <source>
        <strain evidence="3 4">CPCC 201354</strain>
    </source>
</reference>
<comment type="similarity">
    <text evidence="1">Belongs to the short-chain dehydrogenases/reductases (SDR) family.</text>
</comment>
<dbReference type="PRINTS" id="PR00081">
    <property type="entry name" value="GDHRDH"/>
</dbReference>
<dbReference type="PROSITE" id="PS00061">
    <property type="entry name" value="ADH_SHORT"/>
    <property type="match status" value="1"/>
</dbReference>
<dbReference type="PRINTS" id="PR00080">
    <property type="entry name" value="SDRFAMILY"/>
</dbReference>
<dbReference type="GO" id="GO:0016491">
    <property type="term" value="F:oxidoreductase activity"/>
    <property type="evidence" value="ECO:0007669"/>
    <property type="project" value="UniProtKB-KW"/>
</dbReference>
<dbReference type="InterPro" id="IPR020904">
    <property type="entry name" value="Sc_DH/Rdtase_CS"/>
</dbReference>
<dbReference type="FunFam" id="3.40.50.720:FF:000084">
    <property type="entry name" value="Short-chain dehydrogenase reductase"/>
    <property type="match status" value="1"/>
</dbReference>
<dbReference type="SUPFAM" id="SSF51735">
    <property type="entry name" value="NAD(P)-binding Rossmann-fold domains"/>
    <property type="match status" value="1"/>
</dbReference>
<organism evidence="3 4">
    <name type="scientific">Sinosporangium album</name>
    <dbReference type="NCBI Taxonomy" id="504805"/>
    <lineage>
        <taxon>Bacteria</taxon>
        <taxon>Bacillati</taxon>
        <taxon>Actinomycetota</taxon>
        <taxon>Actinomycetes</taxon>
        <taxon>Streptosporangiales</taxon>
        <taxon>Streptosporangiaceae</taxon>
        <taxon>Sinosporangium</taxon>
    </lineage>
</organism>
<evidence type="ECO:0000256" key="2">
    <source>
        <dbReference type="ARBA" id="ARBA00023002"/>
    </source>
</evidence>
<dbReference type="AlphaFoldDB" id="A0A1G8J1K5"/>
<evidence type="ECO:0000313" key="4">
    <source>
        <dbReference type="Proteomes" id="UP000198923"/>
    </source>
</evidence>
<dbReference type="InterPro" id="IPR002347">
    <property type="entry name" value="SDR_fam"/>
</dbReference>
<dbReference type="InterPro" id="IPR036291">
    <property type="entry name" value="NAD(P)-bd_dom_sf"/>
</dbReference>
<dbReference type="Gene3D" id="3.40.50.720">
    <property type="entry name" value="NAD(P)-binding Rossmann-like Domain"/>
    <property type="match status" value="1"/>
</dbReference>
<dbReference type="OrthoDB" id="3542748at2"/>
<dbReference type="PANTHER" id="PTHR24321:SF8">
    <property type="entry name" value="ESTRADIOL 17-BETA-DEHYDROGENASE 8-RELATED"/>
    <property type="match status" value="1"/>
</dbReference>
<dbReference type="STRING" id="504805.SAMN05421505_14042"/>
<dbReference type="Pfam" id="PF13561">
    <property type="entry name" value="adh_short_C2"/>
    <property type="match status" value="1"/>
</dbReference>
<protein>
    <submittedName>
        <fullName evidence="3">NAD(P)-dependent dehydrogenase, short-chain alcohol dehydrogenase family</fullName>
    </submittedName>
</protein>
<sequence length="252" mass="25372">MSSGLDSKVFIVTGGTSGIGLAVARRLAAEGAAVVLGARRKDVGEEAAGSIRVAGGRALFVPADVSVEADAAALVAAAVAEFGRLDGAFNNAGGFNASGPLTGIDGSAWNAEIAQNVTSVFNCLKHQIPAVLKTRGAIVNNASNMGVVALPEIAPYVAAKHAVVGLTRAASLEVAERGVRINALVTGGVDTPLSRSSHLTSEEAAAHIASLHPVNRIAQPKEIAPFVAFLLSDEASFITGAALAIDGGFTAR</sequence>
<evidence type="ECO:0000313" key="3">
    <source>
        <dbReference type="EMBL" id="SDI24933.1"/>
    </source>
</evidence>
<keyword evidence="4" id="KW-1185">Reference proteome</keyword>